<evidence type="ECO:0000313" key="2">
    <source>
        <dbReference type="EMBL" id="KAG5599797.1"/>
    </source>
</evidence>
<evidence type="ECO:0000256" key="1">
    <source>
        <dbReference type="SAM" id="MobiDB-lite"/>
    </source>
</evidence>
<protein>
    <submittedName>
        <fullName evidence="2">Uncharacterized protein</fullName>
    </submittedName>
</protein>
<feature type="region of interest" description="Disordered" evidence="1">
    <location>
        <begin position="63"/>
        <end position="137"/>
    </location>
</feature>
<name>A0A9J5YID2_SOLCO</name>
<reference evidence="2 3" key="1">
    <citation type="submission" date="2020-09" db="EMBL/GenBank/DDBJ databases">
        <title>De no assembly of potato wild relative species, Solanum commersonii.</title>
        <authorList>
            <person name="Cho K."/>
        </authorList>
    </citation>
    <scope>NUCLEOTIDE SEQUENCE [LARGE SCALE GENOMIC DNA]</scope>
    <source>
        <strain evidence="2">LZ3.2</strain>
        <tissue evidence="2">Leaf</tissue>
    </source>
</reference>
<dbReference type="AlphaFoldDB" id="A0A9J5YID2"/>
<keyword evidence="3" id="KW-1185">Reference proteome</keyword>
<dbReference type="Proteomes" id="UP000824120">
    <property type="component" value="Chromosome 6"/>
</dbReference>
<dbReference type="EMBL" id="JACXVP010000006">
    <property type="protein sequence ID" value="KAG5599797.1"/>
    <property type="molecule type" value="Genomic_DNA"/>
</dbReference>
<gene>
    <name evidence="2" type="ORF">H5410_031167</name>
</gene>
<accession>A0A9J5YID2</accession>
<organism evidence="2 3">
    <name type="scientific">Solanum commersonii</name>
    <name type="common">Commerson's wild potato</name>
    <name type="synonym">Commerson's nightshade</name>
    <dbReference type="NCBI Taxonomy" id="4109"/>
    <lineage>
        <taxon>Eukaryota</taxon>
        <taxon>Viridiplantae</taxon>
        <taxon>Streptophyta</taxon>
        <taxon>Embryophyta</taxon>
        <taxon>Tracheophyta</taxon>
        <taxon>Spermatophyta</taxon>
        <taxon>Magnoliopsida</taxon>
        <taxon>eudicotyledons</taxon>
        <taxon>Gunneridae</taxon>
        <taxon>Pentapetalae</taxon>
        <taxon>asterids</taxon>
        <taxon>lamiids</taxon>
        <taxon>Solanales</taxon>
        <taxon>Solanaceae</taxon>
        <taxon>Solanoideae</taxon>
        <taxon>Solaneae</taxon>
        <taxon>Solanum</taxon>
    </lineage>
</organism>
<proteinExistence type="predicted"/>
<comment type="caution">
    <text evidence="2">The sequence shown here is derived from an EMBL/GenBank/DDBJ whole genome shotgun (WGS) entry which is preliminary data.</text>
</comment>
<feature type="compositionally biased region" description="Basic and acidic residues" evidence="1">
    <location>
        <begin position="65"/>
        <end position="80"/>
    </location>
</feature>
<sequence>MYTLKKILCRHHCSRFEFKASKSVCDRDKEIQAEAISGLSYIIDPPNPAQTEQTLELCIETPSSSKDKRIGGPDYSDHHPSQKVYTSDAFPHTTPSGYAAAPAHRPRSEAAFTPHPAVQRSLGQDCRSQLHRTDTTR</sequence>
<evidence type="ECO:0000313" key="3">
    <source>
        <dbReference type="Proteomes" id="UP000824120"/>
    </source>
</evidence>